<dbReference type="EMBL" id="CP065647">
    <property type="protein sequence ID" value="QPR72033.1"/>
    <property type="molecule type" value="Genomic_DNA"/>
</dbReference>
<sequence length="135" mass="15130">MRRIAAVLICLAVALIVAGCQNEDEGKDRRLVAVEDMLEAILDDDLSKMKRLYVEGANPSPETILKDKQKWGISGLHADDFQISEASIHVFHAAYKMENTGQPGTIAFRIRNDPDKGVMIDFIGYIKEAKKQENR</sequence>
<gene>
    <name evidence="3" type="ORF">CHCC16736_0443</name>
    <name evidence="2" type="ORF">I6G80_19775</name>
</gene>
<evidence type="ECO:0008006" key="6">
    <source>
        <dbReference type="Google" id="ProtNLM"/>
    </source>
</evidence>
<evidence type="ECO:0000313" key="3">
    <source>
        <dbReference type="EMBL" id="TWL21980.1"/>
    </source>
</evidence>
<organism evidence="3 4">
    <name type="scientific">Bacillus licheniformis</name>
    <dbReference type="NCBI Taxonomy" id="1402"/>
    <lineage>
        <taxon>Bacteria</taxon>
        <taxon>Bacillati</taxon>
        <taxon>Bacillota</taxon>
        <taxon>Bacilli</taxon>
        <taxon>Bacillales</taxon>
        <taxon>Bacillaceae</taxon>
        <taxon>Bacillus</taxon>
    </lineage>
</organism>
<evidence type="ECO:0000313" key="2">
    <source>
        <dbReference type="EMBL" id="QPR72033.1"/>
    </source>
</evidence>
<dbReference type="PROSITE" id="PS51257">
    <property type="entry name" value="PROKAR_LIPOPROTEIN"/>
    <property type="match status" value="1"/>
</dbReference>
<reference evidence="3 4" key="1">
    <citation type="submission" date="2019-06" db="EMBL/GenBank/DDBJ databases">
        <title>Genome sequence analysis of &gt;100 Bacillus licheniformis strains suggests intrinsic resistance to this species.</title>
        <authorList>
            <person name="Wels M."/>
            <person name="Siezen R.J."/>
            <person name="Johansen E."/>
            <person name="Stuer-Lauridsen B."/>
            <person name="Bjerre K."/>
            <person name="Nielsen B.K.K."/>
        </authorList>
    </citation>
    <scope>NUCLEOTIDE SEQUENCE [LARGE SCALE GENOMIC DNA]</scope>
    <source>
        <strain evidence="3 4">BAC-16736</strain>
    </source>
</reference>
<dbReference type="Proteomes" id="UP000595038">
    <property type="component" value="Chromosome"/>
</dbReference>
<feature type="signal peptide" evidence="1">
    <location>
        <begin position="1"/>
        <end position="22"/>
    </location>
</feature>
<keyword evidence="1" id="KW-0732">Signal</keyword>
<evidence type="ECO:0000256" key="1">
    <source>
        <dbReference type="SAM" id="SignalP"/>
    </source>
</evidence>
<protein>
    <recommendedName>
        <fullName evidence="6">Lipoprotein</fullName>
    </recommendedName>
</protein>
<dbReference type="AlphaFoldDB" id="A0A1Y0YDY5"/>
<name>A0A1Y0YDY5_BACLI</name>
<dbReference type="RefSeq" id="WP_003181017.1">
    <property type="nucleotide sequence ID" value="NZ_BOQU01000001.1"/>
</dbReference>
<reference evidence="2 5" key="2">
    <citation type="submission" date="2020-12" db="EMBL/GenBank/DDBJ databases">
        <title>FDA dAtabase for Regulatory Grade micrObial Sequences (FDA-ARGOS): Supporting development and validation of Infectious Disease Dx tests.</title>
        <authorList>
            <person name="Nelson B."/>
            <person name="Plummer A."/>
            <person name="Tallon L."/>
            <person name="Sadzewicz L."/>
            <person name="Zhao X."/>
            <person name="Boylan J."/>
            <person name="Ott S."/>
            <person name="Bowen H."/>
            <person name="Vavikolanu K."/>
            <person name="Mehta A."/>
            <person name="Aluvathingal J."/>
            <person name="Nadendla S."/>
            <person name="Myers T."/>
            <person name="Yan Y."/>
            <person name="Sichtig H."/>
        </authorList>
    </citation>
    <scope>NUCLEOTIDE SEQUENCE [LARGE SCALE GENOMIC DNA]</scope>
    <source>
        <strain evidence="2 5">FDAARGOS_923</strain>
    </source>
</reference>
<evidence type="ECO:0000313" key="4">
    <source>
        <dbReference type="Proteomes" id="UP000435910"/>
    </source>
</evidence>
<evidence type="ECO:0000313" key="5">
    <source>
        <dbReference type="Proteomes" id="UP000595038"/>
    </source>
</evidence>
<dbReference type="Proteomes" id="UP000435910">
    <property type="component" value="Unassembled WGS sequence"/>
</dbReference>
<accession>A0A1Y0YDY5</accession>
<feature type="chain" id="PRO_5044063396" description="Lipoprotein" evidence="1">
    <location>
        <begin position="23"/>
        <end position="135"/>
    </location>
</feature>
<proteinExistence type="predicted"/>
<dbReference type="EMBL" id="NILC01000030">
    <property type="protein sequence ID" value="TWL21980.1"/>
    <property type="molecule type" value="Genomic_DNA"/>
</dbReference>